<keyword evidence="1" id="KW-0479">Metal-binding</keyword>
<dbReference type="GO" id="GO:0003677">
    <property type="term" value="F:DNA binding"/>
    <property type="evidence" value="ECO:0007669"/>
    <property type="project" value="UniProtKB-KW"/>
</dbReference>
<evidence type="ECO:0000313" key="8">
    <source>
        <dbReference type="Proteomes" id="UP000469558"/>
    </source>
</evidence>
<dbReference type="PANTHER" id="PTHR36206">
    <property type="entry name" value="ASPERCRYPTIN BIOSYNTHESIS CLUSTER-SPECIFIC TRANSCRIPTION REGULATOR ATNN-RELATED"/>
    <property type="match status" value="1"/>
</dbReference>
<evidence type="ECO:0000256" key="5">
    <source>
        <dbReference type="ARBA" id="ARBA00023163"/>
    </source>
</evidence>
<reference evidence="7 8" key="1">
    <citation type="submission" date="2018-05" db="EMBL/GenBank/DDBJ databases">
        <title>Genome sequencing and assembly of the regulated plant pathogen Lachnellula willkommii and related sister species for the development of diagnostic species identification markers.</title>
        <authorList>
            <person name="Giroux E."/>
            <person name="Bilodeau G."/>
        </authorList>
    </citation>
    <scope>NUCLEOTIDE SEQUENCE [LARGE SCALE GENOMIC DNA]</scope>
    <source>
        <strain evidence="7 8">CBS 268.59</strain>
    </source>
</reference>
<dbReference type="InterPro" id="IPR052360">
    <property type="entry name" value="Transcr_Regulatory_Proteins"/>
</dbReference>
<keyword evidence="4" id="KW-0238">DNA-binding</keyword>
<dbReference type="Proteomes" id="UP000469558">
    <property type="component" value="Unassembled WGS sequence"/>
</dbReference>
<evidence type="ECO:0000256" key="4">
    <source>
        <dbReference type="ARBA" id="ARBA00023125"/>
    </source>
</evidence>
<evidence type="ECO:0000256" key="3">
    <source>
        <dbReference type="ARBA" id="ARBA00023015"/>
    </source>
</evidence>
<organism evidence="7 8">
    <name type="scientific">Lachnellula suecica</name>
    <dbReference type="NCBI Taxonomy" id="602035"/>
    <lineage>
        <taxon>Eukaryota</taxon>
        <taxon>Fungi</taxon>
        <taxon>Dikarya</taxon>
        <taxon>Ascomycota</taxon>
        <taxon>Pezizomycotina</taxon>
        <taxon>Leotiomycetes</taxon>
        <taxon>Helotiales</taxon>
        <taxon>Lachnaceae</taxon>
        <taxon>Lachnellula</taxon>
    </lineage>
</organism>
<name>A0A8T9C9K2_9HELO</name>
<evidence type="ECO:0000256" key="1">
    <source>
        <dbReference type="ARBA" id="ARBA00022723"/>
    </source>
</evidence>
<accession>A0A8T9C9K2</accession>
<evidence type="ECO:0000256" key="2">
    <source>
        <dbReference type="ARBA" id="ARBA00022833"/>
    </source>
</evidence>
<keyword evidence="8" id="KW-1185">Reference proteome</keyword>
<keyword evidence="2" id="KW-0862">Zinc</keyword>
<dbReference type="GO" id="GO:0046872">
    <property type="term" value="F:metal ion binding"/>
    <property type="evidence" value="ECO:0007669"/>
    <property type="project" value="UniProtKB-KW"/>
</dbReference>
<proteinExistence type="predicted"/>
<dbReference type="OrthoDB" id="2593732at2759"/>
<comment type="caution">
    <text evidence="7">The sequence shown here is derived from an EMBL/GenBank/DDBJ whole genome shotgun (WGS) entry which is preliminary data.</text>
</comment>
<keyword evidence="3" id="KW-0805">Transcription regulation</keyword>
<protein>
    <submittedName>
        <fullName evidence="7">Uncharacterized protein</fullName>
    </submittedName>
</protein>
<dbReference type="PANTHER" id="PTHR36206:SF16">
    <property type="entry name" value="TRANSCRIPTION FACTOR DOMAIN-CONTAINING PROTEIN-RELATED"/>
    <property type="match status" value="1"/>
</dbReference>
<gene>
    <name evidence="7" type="ORF">LSUE1_G004428</name>
</gene>
<evidence type="ECO:0000256" key="6">
    <source>
        <dbReference type="ARBA" id="ARBA00023242"/>
    </source>
</evidence>
<keyword evidence="6" id="KW-0539">Nucleus</keyword>
<keyword evidence="5" id="KW-0804">Transcription</keyword>
<evidence type="ECO:0000313" key="7">
    <source>
        <dbReference type="EMBL" id="TVY80464.1"/>
    </source>
</evidence>
<sequence>MDPLLNRIFDLTKKARENQSERGSAPPTQLIERQKDLQVHLSRWLDTYNSSTKFLRGHGSMDEEKAHVILSVYHTMATIMANTCLSPDDEMAFDLHMDRFSYIIKQLLKLGTLDPIVRFQASGETFVNMSKSVMDMGWNAPLYFVAVKCRVHQIRLQAVQLLESAFHREGIWDSRVTACVSRRIMEVEERDFYRTRTTTDGLQLQIPIPEPLRAEGKKCGF</sequence>
<dbReference type="AlphaFoldDB" id="A0A8T9C9K2"/>
<dbReference type="EMBL" id="QGMK01000678">
    <property type="protein sequence ID" value="TVY80464.1"/>
    <property type="molecule type" value="Genomic_DNA"/>
</dbReference>